<feature type="non-terminal residue" evidence="3">
    <location>
        <position position="162"/>
    </location>
</feature>
<proteinExistence type="predicted"/>
<feature type="region of interest" description="Disordered" evidence="1">
    <location>
        <begin position="140"/>
        <end position="162"/>
    </location>
</feature>
<sequence>MDGGFGSDTFVVRAGSGRDTIRAYDWSSGRVDTLKFDDVPSTGITGVRTVGYDLVVEYGTGDAVTLQNFFQGADYQVNRFEFSDGVTWTQAQFLAAYPVTLTDGHDDLRFLDEGERIYAGQGNDSVYSLGGDDQVFGEAGHDTLYGGRGNDRLSGGDGGHAM</sequence>
<gene>
    <name evidence="3" type="ORF">AVDCRST_MAG68-2512</name>
</gene>
<dbReference type="InterPro" id="IPR011049">
    <property type="entry name" value="Serralysin-like_metalloprot_C"/>
</dbReference>
<protein>
    <submittedName>
        <fullName evidence="3">Alkaline phosphatase</fullName>
        <ecNumber evidence="3">3.1.3.1</ecNumber>
    </submittedName>
</protein>
<name>A0A6J4LJY8_9BACT</name>
<dbReference type="Pfam" id="PF06594">
    <property type="entry name" value="HCBP_related"/>
    <property type="match status" value="1"/>
</dbReference>
<organism evidence="3">
    <name type="scientific">uncultured Gemmatimonadota bacterium</name>
    <dbReference type="NCBI Taxonomy" id="203437"/>
    <lineage>
        <taxon>Bacteria</taxon>
        <taxon>Pseudomonadati</taxon>
        <taxon>Gemmatimonadota</taxon>
        <taxon>environmental samples</taxon>
    </lineage>
</organism>
<dbReference type="GO" id="GO:0004035">
    <property type="term" value="F:alkaline phosphatase activity"/>
    <property type="evidence" value="ECO:0007669"/>
    <property type="project" value="UniProtKB-EC"/>
</dbReference>
<reference evidence="3" key="1">
    <citation type="submission" date="2020-02" db="EMBL/GenBank/DDBJ databases">
        <authorList>
            <person name="Meier V. D."/>
        </authorList>
    </citation>
    <scope>NUCLEOTIDE SEQUENCE</scope>
    <source>
        <strain evidence="3">AVDCRST_MAG68</strain>
    </source>
</reference>
<dbReference type="InterPro" id="IPR010566">
    <property type="entry name" value="Haemolys_ca-bd"/>
</dbReference>
<evidence type="ECO:0000259" key="2">
    <source>
        <dbReference type="Pfam" id="PF06594"/>
    </source>
</evidence>
<dbReference type="EMBL" id="CADCTW010000127">
    <property type="protein sequence ID" value="CAA9332810.1"/>
    <property type="molecule type" value="Genomic_DNA"/>
</dbReference>
<dbReference type="SUPFAM" id="SSF51120">
    <property type="entry name" value="beta-Roll"/>
    <property type="match status" value="2"/>
</dbReference>
<dbReference type="AlphaFoldDB" id="A0A6J4LJY8"/>
<dbReference type="GO" id="GO:0005509">
    <property type="term" value="F:calcium ion binding"/>
    <property type="evidence" value="ECO:0007669"/>
    <property type="project" value="InterPro"/>
</dbReference>
<keyword evidence="3" id="KW-0378">Hydrolase</keyword>
<dbReference type="InterPro" id="IPR001343">
    <property type="entry name" value="Hemolysn_Ca-bd"/>
</dbReference>
<accession>A0A6J4LJY8</accession>
<dbReference type="EC" id="3.1.3.1" evidence="3"/>
<dbReference type="Gene3D" id="2.150.10.10">
    <property type="entry name" value="Serralysin-like metalloprotease, C-terminal"/>
    <property type="match status" value="1"/>
</dbReference>
<feature type="domain" description="Haemolysin-type calcium binding-related" evidence="2">
    <location>
        <begin position="53"/>
        <end position="92"/>
    </location>
</feature>
<dbReference type="Pfam" id="PF00353">
    <property type="entry name" value="HemolysinCabind"/>
    <property type="match status" value="1"/>
</dbReference>
<dbReference type="PRINTS" id="PR00313">
    <property type="entry name" value="CABNDNGRPT"/>
</dbReference>
<evidence type="ECO:0000256" key="1">
    <source>
        <dbReference type="SAM" id="MobiDB-lite"/>
    </source>
</evidence>
<evidence type="ECO:0000313" key="3">
    <source>
        <dbReference type="EMBL" id="CAA9332810.1"/>
    </source>
</evidence>